<keyword evidence="6" id="KW-0804">Transcription</keyword>
<dbReference type="CDD" id="cd07153">
    <property type="entry name" value="Fur_like"/>
    <property type="match status" value="1"/>
</dbReference>
<evidence type="ECO:0000256" key="3">
    <source>
        <dbReference type="ARBA" id="ARBA00022833"/>
    </source>
</evidence>
<comment type="similarity">
    <text evidence="1">Belongs to the Fur family.</text>
</comment>
<evidence type="ECO:0000256" key="2">
    <source>
        <dbReference type="ARBA" id="ARBA00022491"/>
    </source>
</evidence>
<reference evidence="7" key="1">
    <citation type="submission" date="2020-05" db="EMBL/GenBank/DDBJ databases">
        <title>The draft genome sequence of Maribacter sp. ANRC-HE7.</title>
        <authorList>
            <person name="Mu L."/>
        </authorList>
    </citation>
    <scope>NUCLEOTIDE SEQUENCE</scope>
    <source>
        <strain evidence="7">ANRC-HE7</strain>
    </source>
</reference>
<dbReference type="InterPro" id="IPR036388">
    <property type="entry name" value="WH-like_DNA-bd_sf"/>
</dbReference>
<sequence length="145" mass="16859">MINTIDLRDKLSAKGLRVTPQRMRVLEAIYKLNNHPTAENIISYIRKSDPNVGSGTVYNVLETLVEKNLIKKVKTEKDAMRYDGVLENHHHLYCIECDYIEDFVSEKLDGLLKVFFEENQIDNFIIDNIKLNISGNFIIHKNQNH</sequence>
<accession>A0ABR7UYY8</accession>
<dbReference type="EMBL" id="JABTCF010000003">
    <property type="protein sequence ID" value="MBD0777472.1"/>
    <property type="molecule type" value="Genomic_DNA"/>
</dbReference>
<evidence type="ECO:0000313" key="7">
    <source>
        <dbReference type="EMBL" id="MBD0777472.1"/>
    </source>
</evidence>
<dbReference type="InterPro" id="IPR036390">
    <property type="entry name" value="WH_DNA-bd_sf"/>
</dbReference>
<dbReference type="Proteomes" id="UP001166021">
    <property type="component" value="Unassembled WGS sequence"/>
</dbReference>
<comment type="caution">
    <text evidence="7">The sequence shown here is derived from an EMBL/GenBank/DDBJ whole genome shotgun (WGS) entry which is preliminary data.</text>
</comment>
<name>A0ABR7UYY8_9FLAO</name>
<dbReference type="Gene3D" id="1.10.10.10">
    <property type="entry name" value="Winged helix-like DNA-binding domain superfamily/Winged helix DNA-binding domain"/>
    <property type="match status" value="1"/>
</dbReference>
<keyword evidence="5" id="KW-0238">DNA-binding</keyword>
<evidence type="ECO:0000256" key="6">
    <source>
        <dbReference type="ARBA" id="ARBA00023163"/>
    </source>
</evidence>
<keyword evidence="2" id="KW-0678">Repressor</keyword>
<dbReference type="PANTHER" id="PTHR33202:SF7">
    <property type="entry name" value="FERRIC UPTAKE REGULATION PROTEIN"/>
    <property type="match status" value="1"/>
</dbReference>
<keyword evidence="8" id="KW-1185">Reference proteome</keyword>
<protein>
    <submittedName>
        <fullName evidence="7">Transcriptional repressor</fullName>
    </submittedName>
</protein>
<evidence type="ECO:0000256" key="4">
    <source>
        <dbReference type="ARBA" id="ARBA00023015"/>
    </source>
</evidence>
<dbReference type="InterPro" id="IPR002481">
    <property type="entry name" value="FUR"/>
</dbReference>
<evidence type="ECO:0000256" key="5">
    <source>
        <dbReference type="ARBA" id="ARBA00023125"/>
    </source>
</evidence>
<gene>
    <name evidence="7" type="ORF">HPE56_06680</name>
</gene>
<keyword evidence="3" id="KW-0862">Zinc</keyword>
<evidence type="ECO:0000256" key="1">
    <source>
        <dbReference type="ARBA" id="ARBA00007957"/>
    </source>
</evidence>
<dbReference type="SUPFAM" id="SSF46785">
    <property type="entry name" value="Winged helix' DNA-binding domain"/>
    <property type="match status" value="1"/>
</dbReference>
<dbReference type="PANTHER" id="PTHR33202">
    <property type="entry name" value="ZINC UPTAKE REGULATION PROTEIN"/>
    <property type="match status" value="1"/>
</dbReference>
<dbReference type="Pfam" id="PF01475">
    <property type="entry name" value="FUR"/>
    <property type="match status" value="1"/>
</dbReference>
<keyword evidence="4" id="KW-0805">Transcription regulation</keyword>
<dbReference type="InterPro" id="IPR043135">
    <property type="entry name" value="Fur_C"/>
</dbReference>
<organism evidence="7 8">
    <name type="scientific">Maribacter aquimaris</name>
    <dbReference type="NCBI Taxonomy" id="2737171"/>
    <lineage>
        <taxon>Bacteria</taxon>
        <taxon>Pseudomonadati</taxon>
        <taxon>Bacteroidota</taxon>
        <taxon>Flavobacteriia</taxon>
        <taxon>Flavobacteriales</taxon>
        <taxon>Flavobacteriaceae</taxon>
        <taxon>Maribacter</taxon>
    </lineage>
</organism>
<proteinExistence type="inferred from homology"/>
<evidence type="ECO:0000313" key="8">
    <source>
        <dbReference type="Proteomes" id="UP001166021"/>
    </source>
</evidence>
<dbReference type="Gene3D" id="3.30.1490.190">
    <property type="match status" value="1"/>
</dbReference>